<protein>
    <recommendedName>
        <fullName evidence="5">DUF4175 family protein</fullName>
    </recommendedName>
</protein>
<comment type="caution">
    <text evidence="3">The sequence shown here is derived from an EMBL/GenBank/DDBJ whole genome shotgun (WGS) entry which is preliminary data.</text>
</comment>
<evidence type="ECO:0008006" key="5">
    <source>
        <dbReference type="Google" id="ProtNLM"/>
    </source>
</evidence>
<feature type="compositionally biased region" description="Low complexity" evidence="1">
    <location>
        <begin position="977"/>
        <end position="987"/>
    </location>
</feature>
<reference evidence="3 4" key="1">
    <citation type="submission" date="2018-08" db="EMBL/GenBank/DDBJ databases">
        <title>The draft genome squence of Brumimicrobium sp. N62.</title>
        <authorList>
            <person name="Du Z.-J."/>
            <person name="Luo H.-R."/>
        </authorList>
    </citation>
    <scope>NUCLEOTIDE SEQUENCE [LARGE SCALE GENOMIC DNA]</scope>
    <source>
        <strain evidence="3 4">N62</strain>
    </source>
</reference>
<feature type="region of interest" description="Disordered" evidence="1">
    <location>
        <begin position="619"/>
        <end position="640"/>
    </location>
</feature>
<proteinExistence type="predicted"/>
<sequence length="1117" mass="128104">MGAFDDLINQVDAFIRKYYKNLMIKGLFLFAIIFLSTFLLISGLEYIGRFNSFIRGVLFFSFIVLNGFVLFKYFIVPLSKLFSFGKRISRFQAAHIIGDFFPDVNDKLLNTLQLKESTSANPKNIDFLKASIAQNSAQLNTLTFTSAIDYSANKKFLRYFIPVLTTVVLIGIVAPNFLTDSTQRLIKYDQVFTVAPDYTFEIVNDELIVEEGNPIQIEVLLTPNPGKALPDRVYIESEEGTFLMEKTAKNKAAFTFSNLNNDLSFRFKAINAISENYSIDVVKRTSLGHLNVDLTYPSYLNRAKETIDNPGDLILPEGTQVTWNGITKNTKSLSVHARDTVFNFSDAAGFRFSQIAKETSVLSFILRNKEIETLDTTEFFINVVKDEFPRISLNSRNDSVQKTKVYFSGNVQDDHGLSRVTFNYTIRKKDGKEINESISVPGISGKESPFSMTFDIGQLNLSLEDQVSYFFTVFDNDGVNGPKSTKSNVYQYKTPSLNELQEKRNEETDNAKEELKELIRETKDFKDQINQLKKEMSNSKSSSWQQQKQMQNLQENQKSLKERLEQLKNKMKSSFEEKSKLSPMDEKLIEKQKELEKLMESVMDEELEELLKELEEMMKQNDSKNLLEKMEESEMSAEEMDRQLDRTMEMLKKMDVEERVEDLQKSLEDLAKKQEDLKNDLESGNKEEDIGAKEQEDLKKEFENVQKDLEEMLKKNEELKRPFQLEDLEESGEDVQKEMKDASDDLKNGKKSSAGEKQENASEKMEEMASQMSAQMQSSQQKQKQEDIEALRALLENLMQLSFDQEENMQSFRETGKYDPQFVALGKEQRSIMDNLNPIKDSLRSLADRLTKVSSFIEQELSTLEKQYKYIPTHIGERESSQLQTKQQFAMTSLNNLALFLNESLENAQKSMAQMQGNQSCDKPGEGSPGKGKPGQGAPNDVEGMKEMLKKQLENMKKGSNPGGDKPGGKQGGMLPMNSQQAAKMAAQQNAMQKKLQELKDQMNKDGSGDGNKLNELMKELEEQENKLINKEWNAELIERQQRIMTRLLESEKAMQERGLDEKRESNSGKNVENGNQIEFLEYKKQKEKQIELLRTLDPSFSKYYKEKANAYFLNVN</sequence>
<keyword evidence="4" id="KW-1185">Reference proteome</keyword>
<evidence type="ECO:0000256" key="2">
    <source>
        <dbReference type="SAM" id="Phobius"/>
    </source>
</evidence>
<feature type="compositionally biased region" description="Low complexity" evidence="1">
    <location>
        <begin position="538"/>
        <end position="556"/>
    </location>
</feature>
<feature type="compositionally biased region" description="Basic and acidic residues" evidence="1">
    <location>
        <begin position="619"/>
        <end position="632"/>
    </location>
</feature>
<feature type="compositionally biased region" description="Polar residues" evidence="1">
    <location>
        <begin position="911"/>
        <end position="921"/>
    </location>
</feature>
<feature type="compositionally biased region" description="Basic and acidic residues" evidence="1">
    <location>
        <begin position="674"/>
        <end position="724"/>
    </location>
</feature>
<feature type="compositionally biased region" description="Low complexity" evidence="1">
    <location>
        <begin position="768"/>
        <end position="782"/>
    </location>
</feature>
<evidence type="ECO:0000313" key="4">
    <source>
        <dbReference type="Proteomes" id="UP000257127"/>
    </source>
</evidence>
<gene>
    <name evidence="3" type="ORF">DXU93_02720</name>
</gene>
<dbReference type="EMBL" id="QURB01000001">
    <property type="protein sequence ID" value="RFC55869.1"/>
    <property type="molecule type" value="Genomic_DNA"/>
</dbReference>
<dbReference type="RefSeq" id="WP_116879704.1">
    <property type="nucleotide sequence ID" value="NZ_QURB01000001.1"/>
</dbReference>
<dbReference type="AlphaFoldDB" id="A0A3E1F289"/>
<feature type="compositionally biased region" description="Gly residues" evidence="1">
    <location>
        <begin position="961"/>
        <end position="972"/>
    </location>
</feature>
<evidence type="ECO:0000313" key="3">
    <source>
        <dbReference type="EMBL" id="RFC55869.1"/>
    </source>
</evidence>
<feature type="transmembrane region" description="Helical" evidence="2">
    <location>
        <begin position="26"/>
        <end position="47"/>
    </location>
</feature>
<feature type="transmembrane region" description="Helical" evidence="2">
    <location>
        <begin position="156"/>
        <end position="178"/>
    </location>
</feature>
<feature type="region of interest" description="Disordered" evidence="1">
    <location>
        <begin position="674"/>
        <end position="785"/>
    </location>
</feature>
<name>A0A3E1F289_9FLAO</name>
<organism evidence="3 4">
    <name type="scientific">Brumimicrobium aurantiacum</name>
    <dbReference type="NCBI Taxonomy" id="1737063"/>
    <lineage>
        <taxon>Bacteria</taxon>
        <taxon>Pseudomonadati</taxon>
        <taxon>Bacteroidota</taxon>
        <taxon>Flavobacteriia</taxon>
        <taxon>Flavobacteriales</taxon>
        <taxon>Crocinitomicaceae</taxon>
        <taxon>Brumimicrobium</taxon>
    </lineage>
</organism>
<feature type="transmembrane region" description="Helical" evidence="2">
    <location>
        <begin position="53"/>
        <end position="76"/>
    </location>
</feature>
<dbReference type="OrthoDB" id="9812498at2"/>
<keyword evidence="2" id="KW-0472">Membrane</keyword>
<feature type="region of interest" description="Disordered" evidence="1">
    <location>
        <begin position="533"/>
        <end position="556"/>
    </location>
</feature>
<feature type="compositionally biased region" description="Basic and acidic residues" evidence="1">
    <location>
        <begin position="734"/>
        <end position="767"/>
    </location>
</feature>
<accession>A0A3E1F289</accession>
<dbReference type="Proteomes" id="UP000257127">
    <property type="component" value="Unassembled WGS sequence"/>
</dbReference>
<feature type="region of interest" description="Disordered" evidence="1">
    <location>
        <begin position="956"/>
        <end position="987"/>
    </location>
</feature>
<feature type="region of interest" description="Disordered" evidence="1">
    <location>
        <begin position="911"/>
        <end position="942"/>
    </location>
</feature>
<evidence type="ECO:0000256" key="1">
    <source>
        <dbReference type="SAM" id="MobiDB-lite"/>
    </source>
</evidence>
<keyword evidence="2" id="KW-0812">Transmembrane</keyword>
<keyword evidence="2" id="KW-1133">Transmembrane helix</keyword>